<name>A0AAW0QGY2_9PEZI</name>
<dbReference type="AlphaFoldDB" id="A0AAW0QGY2"/>
<feature type="region of interest" description="Disordered" evidence="1">
    <location>
        <begin position="200"/>
        <end position="230"/>
    </location>
</feature>
<dbReference type="CDD" id="cd15457">
    <property type="entry name" value="NADAR"/>
    <property type="match status" value="1"/>
</dbReference>
<evidence type="ECO:0000256" key="1">
    <source>
        <dbReference type="SAM" id="MobiDB-lite"/>
    </source>
</evidence>
<dbReference type="InterPro" id="IPR037238">
    <property type="entry name" value="YbiA-like_sf"/>
</dbReference>
<gene>
    <name evidence="3" type="ORF">PG999_012186</name>
</gene>
<comment type="caution">
    <text evidence="3">The sequence shown here is derived from an EMBL/GenBank/DDBJ whole genome shotgun (WGS) entry which is preliminary data.</text>
</comment>
<evidence type="ECO:0000313" key="4">
    <source>
        <dbReference type="Proteomes" id="UP001392437"/>
    </source>
</evidence>
<reference evidence="3 4" key="1">
    <citation type="submission" date="2023-01" db="EMBL/GenBank/DDBJ databases">
        <title>Analysis of 21 Apiospora genomes using comparative genomics revels a genus with tremendous synthesis potential of carbohydrate active enzymes and secondary metabolites.</title>
        <authorList>
            <person name="Sorensen T."/>
        </authorList>
    </citation>
    <scope>NUCLEOTIDE SEQUENCE [LARGE SCALE GENOMIC DNA]</scope>
    <source>
        <strain evidence="3 4">CBS 117206</strain>
    </source>
</reference>
<sequence length="230" mass="25095">MAPVSFKGFDGSASVTADSPVVFFWRTADKYGAFCQWYKSAFFCDGNQFTTAEQYMMYRKAETFGDASTAAAILKSPKKSPRQHKAMGRAVKNFSDDVWDTAGVDAVVEGNLCKFTQIPALTKMLMGTTGSVLAEASPYDYIWGIGFKEEYAMESRQAWGANKLGKCLMIVRDIIQHMNNSQGLNKITSTGAIAQISSGEHTHANDDDAVTEKTSASDVNQDSTAAEEQP</sequence>
<evidence type="ECO:0000259" key="2">
    <source>
        <dbReference type="Pfam" id="PF08719"/>
    </source>
</evidence>
<dbReference type="Gene3D" id="1.10.357.40">
    <property type="entry name" value="YbiA-like"/>
    <property type="match status" value="1"/>
</dbReference>
<protein>
    <recommendedName>
        <fullName evidence="2">NADAR domain-containing protein</fullName>
    </recommendedName>
</protein>
<accession>A0AAW0QGY2</accession>
<dbReference type="EMBL" id="JAQQWP010000009">
    <property type="protein sequence ID" value="KAK8101812.1"/>
    <property type="molecule type" value="Genomic_DNA"/>
</dbReference>
<dbReference type="InterPro" id="IPR012816">
    <property type="entry name" value="NADAR"/>
</dbReference>
<dbReference type="NCBIfam" id="TIGR02464">
    <property type="entry name" value="ribofla_fusion"/>
    <property type="match status" value="1"/>
</dbReference>
<dbReference type="Pfam" id="PF08719">
    <property type="entry name" value="NADAR"/>
    <property type="match status" value="1"/>
</dbReference>
<evidence type="ECO:0000313" key="3">
    <source>
        <dbReference type="EMBL" id="KAK8101812.1"/>
    </source>
</evidence>
<proteinExistence type="predicted"/>
<feature type="compositionally biased region" description="Polar residues" evidence="1">
    <location>
        <begin position="212"/>
        <end position="230"/>
    </location>
</feature>
<dbReference type="Proteomes" id="UP001392437">
    <property type="component" value="Unassembled WGS sequence"/>
</dbReference>
<dbReference type="SUPFAM" id="SSF143990">
    <property type="entry name" value="YbiA-like"/>
    <property type="match status" value="1"/>
</dbReference>
<feature type="domain" description="NADAR" evidence="2">
    <location>
        <begin position="23"/>
        <end position="175"/>
    </location>
</feature>
<organism evidence="3 4">
    <name type="scientific">Apiospora kogelbergensis</name>
    <dbReference type="NCBI Taxonomy" id="1337665"/>
    <lineage>
        <taxon>Eukaryota</taxon>
        <taxon>Fungi</taxon>
        <taxon>Dikarya</taxon>
        <taxon>Ascomycota</taxon>
        <taxon>Pezizomycotina</taxon>
        <taxon>Sordariomycetes</taxon>
        <taxon>Xylariomycetidae</taxon>
        <taxon>Amphisphaeriales</taxon>
        <taxon>Apiosporaceae</taxon>
        <taxon>Apiospora</taxon>
    </lineage>
</organism>
<keyword evidence="4" id="KW-1185">Reference proteome</keyword>